<evidence type="ECO:0000313" key="16">
    <source>
        <dbReference type="EMBL" id="OMO87044.1"/>
    </source>
</evidence>
<keyword evidence="10 16" id="KW-0413">Isomerase</keyword>
<keyword evidence="14" id="KW-0472">Membrane</keyword>
<proteinExistence type="inferred from homology"/>
<evidence type="ECO:0000256" key="5">
    <source>
        <dbReference type="ARBA" id="ARBA00022729"/>
    </source>
</evidence>
<evidence type="ECO:0000256" key="4">
    <source>
        <dbReference type="ARBA" id="ARBA00012723"/>
    </source>
</evidence>
<dbReference type="PROSITE" id="PS51352">
    <property type="entry name" value="THIOREDOXIN_2"/>
    <property type="match status" value="4"/>
</dbReference>
<evidence type="ECO:0000256" key="14">
    <source>
        <dbReference type="SAM" id="Phobius"/>
    </source>
</evidence>
<keyword evidence="17" id="KW-1185">Reference proteome</keyword>
<accession>A0A1R3IWV7</accession>
<evidence type="ECO:0000256" key="10">
    <source>
        <dbReference type="ARBA" id="ARBA00023235"/>
    </source>
</evidence>
<dbReference type="Pfam" id="PF13848">
    <property type="entry name" value="Thioredoxin_6"/>
    <property type="match status" value="1"/>
</dbReference>
<evidence type="ECO:0000313" key="17">
    <source>
        <dbReference type="Proteomes" id="UP000188268"/>
    </source>
</evidence>
<dbReference type="InterPro" id="IPR005792">
    <property type="entry name" value="Prot_disulphide_isomerase"/>
</dbReference>
<evidence type="ECO:0000259" key="15">
    <source>
        <dbReference type="PROSITE" id="PS51352"/>
    </source>
</evidence>
<comment type="caution">
    <text evidence="16">The sequence shown here is derived from an EMBL/GenBank/DDBJ whole genome shotgun (WGS) entry which is preliminary data.</text>
</comment>
<dbReference type="GO" id="GO:0034976">
    <property type="term" value="P:response to endoplasmic reticulum stress"/>
    <property type="evidence" value="ECO:0007669"/>
    <property type="project" value="TreeGrafter"/>
</dbReference>
<gene>
    <name evidence="16" type="ORF">CCACVL1_09299</name>
</gene>
<dbReference type="EC" id="5.3.4.1" evidence="4"/>
<evidence type="ECO:0000256" key="3">
    <source>
        <dbReference type="ARBA" id="ARBA00006347"/>
    </source>
</evidence>
<dbReference type="AlphaFoldDB" id="A0A1R3IWV7"/>
<dbReference type="Gene3D" id="3.40.30.10">
    <property type="entry name" value="Glutaredoxin"/>
    <property type="match status" value="10"/>
</dbReference>
<dbReference type="PANTHER" id="PTHR18929:SF246">
    <property type="entry name" value="PROTEIN DISULFIDE ISOMERASE-LIKE 1-4"/>
    <property type="match status" value="1"/>
</dbReference>
<keyword evidence="6" id="KW-0677">Repeat</keyword>
<dbReference type="GO" id="GO:0005788">
    <property type="term" value="C:endoplasmic reticulum lumen"/>
    <property type="evidence" value="ECO:0007669"/>
    <property type="project" value="UniProtKB-SubCell"/>
</dbReference>
<dbReference type="InterPro" id="IPR013766">
    <property type="entry name" value="Thioredoxin_domain"/>
</dbReference>
<dbReference type="STRING" id="210143.A0A1R3IWV7"/>
<evidence type="ECO:0000256" key="11">
    <source>
        <dbReference type="ARBA" id="ARBA00023284"/>
    </source>
</evidence>
<protein>
    <recommendedName>
        <fullName evidence="4">protein disulfide-isomerase</fullName>
        <ecNumber evidence="4">5.3.4.1</ecNumber>
    </recommendedName>
</protein>
<evidence type="ECO:0000256" key="9">
    <source>
        <dbReference type="ARBA" id="ARBA00023180"/>
    </source>
</evidence>
<evidence type="ECO:0000256" key="1">
    <source>
        <dbReference type="ARBA" id="ARBA00001182"/>
    </source>
</evidence>
<dbReference type="CDD" id="cd02995">
    <property type="entry name" value="PDI_a_PDI_a'_C"/>
    <property type="match status" value="1"/>
</dbReference>
<keyword evidence="7" id="KW-0256">Endoplasmic reticulum</keyword>
<dbReference type="FunFam" id="3.40.30.10:FF:000109">
    <property type="entry name" value="Protein disulfide-isomerase"/>
    <property type="match status" value="1"/>
</dbReference>
<dbReference type="GO" id="GO:0003756">
    <property type="term" value="F:protein disulfide isomerase activity"/>
    <property type="evidence" value="ECO:0007669"/>
    <property type="project" value="UniProtKB-EC"/>
</dbReference>
<comment type="subcellular location">
    <subcellularLocation>
        <location evidence="2">Endoplasmic reticulum lumen</location>
    </subcellularLocation>
</comment>
<dbReference type="PANTHER" id="PTHR18929">
    <property type="entry name" value="PROTEIN DISULFIDE ISOMERASE"/>
    <property type="match status" value="1"/>
</dbReference>
<keyword evidence="14" id="KW-0812">Transmembrane</keyword>
<feature type="domain" description="Thioredoxin" evidence="15">
    <location>
        <begin position="1103"/>
        <end position="1233"/>
    </location>
</feature>
<dbReference type="NCBIfam" id="TIGR01130">
    <property type="entry name" value="ER_PDI_fam"/>
    <property type="match status" value="1"/>
</dbReference>
<dbReference type="OrthoDB" id="427280at2759"/>
<dbReference type="InterPro" id="IPR036249">
    <property type="entry name" value="Thioredoxin-like_sf"/>
</dbReference>
<comment type="function">
    <text evidence="12">Acts as a protein-folding catalyst that interacts with nascent polypeptides to catalyze the formation, isomerization, and reduction or oxidation of disulfide bonds.</text>
</comment>
<dbReference type="EMBL" id="AWWV01009325">
    <property type="protein sequence ID" value="OMO87044.1"/>
    <property type="molecule type" value="Genomic_DNA"/>
</dbReference>
<evidence type="ECO:0000256" key="6">
    <source>
        <dbReference type="ARBA" id="ARBA00022737"/>
    </source>
</evidence>
<comment type="similarity">
    <text evidence="3">Belongs to the protein disulfide isomerase family.</text>
</comment>
<comment type="catalytic activity">
    <reaction evidence="1">
        <text>Catalyzes the rearrangement of -S-S- bonds in proteins.</text>
        <dbReference type="EC" id="5.3.4.1"/>
    </reaction>
</comment>
<feature type="region of interest" description="Disordered" evidence="13">
    <location>
        <begin position="1249"/>
        <end position="1269"/>
    </location>
</feature>
<evidence type="ECO:0000256" key="12">
    <source>
        <dbReference type="ARBA" id="ARBA00054003"/>
    </source>
</evidence>
<feature type="domain" description="Thioredoxin" evidence="15">
    <location>
        <begin position="191"/>
        <end position="318"/>
    </location>
</feature>
<name>A0A1R3IWV7_COCAP</name>
<dbReference type="Pfam" id="PF00085">
    <property type="entry name" value="Thioredoxin"/>
    <property type="match status" value="5"/>
</dbReference>
<dbReference type="FunFam" id="3.40.30.10:FF:000042">
    <property type="entry name" value="protein disulfide-isomerase A2"/>
    <property type="match status" value="1"/>
</dbReference>
<keyword evidence="11" id="KW-0676">Redox-active center</keyword>
<keyword evidence="14" id="KW-1133">Transmembrane helix</keyword>
<evidence type="ECO:0000256" key="13">
    <source>
        <dbReference type="SAM" id="MobiDB-lite"/>
    </source>
</evidence>
<organism evidence="16 17">
    <name type="scientific">Corchorus capsularis</name>
    <name type="common">Jute</name>
    <dbReference type="NCBI Taxonomy" id="210143"/>
    <lineage>
        <taxon>Eukaryota</taxon>
        <taxon>Viridiplantae</taxon>
        <taxon>Streptophyta</taxon>
        <taxon>Embryophyta</taxon>
        <taxon>Tracheophyta</taxon>
        <taxon>Spermatophyta</taxon>
        <taxon>Magnoliopsida</taxon>
        <taxon>eudicotyledons</taxon>
        <taxon>Gunneridae</taxon>
        <taxon>Pentapetalae</taxon>
        <taxon>rosids</taxon>
        <taxon>malvids</taxon>
        <taxon>Malvales</taxon>
        <taxon>Malvaceae</taxon>
        <taxon>Grewioideae</taxon>
        <taxon>Apeibeae</taxon>
        <taxon>Corchorus</taxon>
    </lineage>
</organism>
<keyword evidence="9" id="KW-0325">Glycoprotein</keyword>
<feature type="domain" description="Thioredoxin" evidence="15">
    <location>
        <begin position="323"/>
        <end position="459"/>
    </location>
</feature>
<dbReference type="GO" id="GO:0006457">
    <property type="term" value="P:protein folding"/>
    <property type="evidence" value="ECO:0007669"/>
    <property type="project" value="TreeGrafter"/>
</dbReference>
<dbReference type="Gramene" id="OMO87044">
    <property type="protein sequence ID" value="OMO87044"/>
    <property type="gene ID" value="CCACVL1_09299"/>
</dbReference>
<reference evidence="16 17" key="1">
    <citation type="submission" date="2013-09" db="EMBL/GenBank/DDBJ databases">
        <title>Corchorus capsularis genome sequencing.</title>
        <authorList>
            <person name="Alam M."/>
            <person name="Haque M.S."/>
            <person name="Islam M.S."/>
            <person name="Emdad E.M."/>
            <person name="Islam M.M."/>
            <person name="Ahmed B."/>
            <person name="Halim A."/>
            <person name="Hossen Q.M.M."/>
            <person name="Hossain M.Z."/>
            <person name="Ahmed R."/>
            <person name="Khan M.M."/>
            <person name="Islam R."/>
            <person name="Rashid M.M."/>
            <person name="Khan S.A."/>
            <person name="Rahman M.S."/>
            <person name="Alam M."/>
        </authorList>
    </citation>
    <scope>NUCLEOTIDE SEQUENCE [LARGE SCALE GENOMIC DNA]</scope>
    <source>
        <strain evidence="17">cv. CVL-1</strain>
        <tissue evidence="16">Whole seedling</tissue>
    </source>
</reference>
<dbReference type="CDD" id="cd02961">
    <property type="entry name" value="PDI_a_family"/>
    <property type="match status" value="4"/>
</dbReference>
<dbReference type="Proteomes" id="UP000188268">
    <property type="component" value="Unassembled WGS sequence"/>
</dbReference>
<evidence type="ECO:0000256" key="7">
    <source>
        <dbReference type="ARBA" id="ARBA00022824"/>
    </source>
</evidence>
<evidence type="ECO:0000256" key="8">
    <source>
        <dbReference type="ARBA" id="ARBA00023157"/>
    </source>
</evidence>
<keyword evidence="5" id="KW-0732">Signal</keyword>
<evidence type="ECO:0000256" key="2">
    <source>
        <dbReference type="ARBA" id="ARBA00004319"/>
    </source>
</evidence>
<dbReference type="OMA" id="KVWFIKF"/>
<feature type="compositionally biased region" description="Basic and acidic residues" evidence="13">
    <location>
        <begin position="1255"/>
        <end position="1269"/>
    </location>
</feature>
<feature type="domain" description="Thioredoxin" evidence="15">
    <location>
        <begin position="579"/>
        <end position="700"/>
    </location>
</feature>
<keyword evidence="8" id="KW-1015">Disulfide bond</keyword>
<dbReference type="CDD" id="cd02982">
    <property type="entry name" value="PDI_b'_family"/>
    <property type="match status" value="1"/>
</dbReference>
<dbReference type="SUPFAM" id="SSF52833">
    <property type="entry name" value="Thioredoxin-like"/>
    <property type="match status" value="10"/>
</dbReference>
<feature type="transmembrane region" description="Helical" evidence="14">
    <location>
        <begin position="7"/>
        <end position="25"/>
    </location>
</feature>
<dbReference type="FunFam" id="3.40.30.10:FF:000134">
    <property type="entry name" value="Protein disulfide-isomerase"/>
    <property type="match status" value="1"/>
</dbReference>
<sequence length="1269" mass="143368">MSKTRNTPLIIFSILLIPVTIFWLWNSLSNNSSILENFYHGDLQQLLEATFFPKLDGGHEDFDEDIAEFWSKKQPVIEEKDHEVVVSLTEKNFNFFIAKHEYVIVIFYASRRHPLQYEAAVATLVKDDRVAFAKVDAIKEIGLDRKYKISPILGNPTALLFADGVLKSSDHGVTTRDDIVRLIRKITAGVPSIAEKGDAIEQPAINKKNEAVVRLSVKNFSSFIAENEYVMVDFYAPWCYWSRKLAPEYEAAAATLLKADGVALAKVDCTTERELAMKYKISGYPTLLWFVGGVCNQSYYGDRTRQVFVDGIVRWVRKSITSTTERSAKHLFTVSNGQDLNVTRKPVINEKDHKVVVRLTEKNFSSFIAENEYVMVNFYAPWLYWSRILAPEYEAAANLLKGDGVVFAKVDVLTERELVMKYRISGYPTVFLFAGGVRKLYDHNRTRDDIVKWVRKSIAGVPVITEKDDAEHLLAADFIKVVGFYDTLEGEDGKELLVASKLRPDLKFYQTTNPEVAKIFHMNSETQHTVTVQLRAEEEIFLTFAGSFTGKELAYFLCGDKGEVPCIKGKFSPVVHSLSEERRVQPVFNEKDDEVVVIRLTEQNFSSFIAENEFVMVKFYAPWSQSSQRLAPVYEAAAEAMKDDRIAFALVDCVLEHELAEKYHIRGYPSLFLFAGGVRQYYDGKKERDDIVKWVRESIAGIPIITEKDDAEHLLATDFIKVVGFYDTLKGPNSKELLEASKLRPDLKFYQTTSPEIAEIFRIDPKIIYPVVIQLGTEYENFKQYVGSFFGLNLAKLLPSGKPHYSKDRAAVVSQYPRKKALAPEYAAAATELKGEVVLAKVDGTQEAEILQKFDIEGFPTLLFFVDGVHKTFEGGRTKDGIVTWVKKKTGAPSVYNITTTEEAKSILAAESTIVLGFLDSLVGPVSEELVAASRLQDDVKFYQTSNPDVAKLFNIEPLAKRPAMVLMKKEDEKLSYFDGPFSKLAISEFVSNNKLPLVVTLTSETAKLVFGNAIKKHLLLFANSHDSEKIKATFHEAAKSFKGKLTFVYVELDHQDTAKPVLDYFSVSGDSPRVLAFTYDDDKKYVMNGNLTFNNIKSFVEEFLEDKLKPFYKSDPIPDKNDGDVKIVVGKNFDEIVLDESKDVLLEIYAPWCSHCQALHPIYNRLGKYLRDIDSLVIAKMDGTANEHSRVKVDGFPTLLFFPAGNKSSDPIDVEADHSVVALYKFLRNHATIPFKLQKPASWTENIIGQSGSDDQKMSNDMNLKDEL</sequence>
<dbReference type="CDD" id="cd02981">
    <property type="entry name" value="PDI_b_family"/>
    <property type="match status" value="3"/>
</dbReference>